<dbReference type="RefSeq" id="XP_033535437.1">
    <property type="nucleotide sequence ID" value="XM_033679176.1"/>
</dbReference>
<dbReference type="Proteomes" id="UP000504638">
    <property type="component" value="Unplaced"/>
</dbReference>
<evidence type="ECO:0000256" key="1">
    <source>
        <dbReference type="SAM" id="MobiDB-lite"/>
    </source>
</evidence>
<reference evidence="2 4" key="1">
    <citation type="submission" date="2020-01" db="EMBL/GenBank/DDBJ databases">
        <authorList>
            <consortium name="DOE Joint Genome Institute"/>
            <person name="Haridas S."/>
            <person name="Albert R."/>
            <person name="Binder M."/>
            <person name="Bloem J."/>
            <person name="Labutti K."/>
            <person name="Salamov A."/>
            <person name="Andreopoulos B."/>
            <person name="Baker S.E."/>
            <person name="Barry K."/>
            <person name="Bills G."/>
            <person name="Bluhm B.H."/>
            <person name="Cannon C."/>
            <person name="Castanera R."/>
            <person name="Culley D.E."/>
            <person name="Daum C."/>
            <person name="Ezra D."/>
            <person name="Gonzalez J.B."/>
            <person name="Henrissat B."/>
            <person name="Kuo A."/>
            <person name="Liang C."/>
            <person name="Lipzen A."/>
            <person name="Lutzoni F."/>
            <person name="Magnuson J."/>
            <person name="Mondo S."/>
            <person name="Nolan M."/>
            <person name="Ohm R."/>
            <person name="Pangilinan J."/>
            <person name="Park H.-J."/>
            <person name="Ramirez L."/>
            <person name="Alfaro M."/>
            <person name="Sun H."/>
            <person name="Tritt A."/>
            <person name="Yoshinaga Y."/>
            <person name="Zwiers L.-H."/>
            <person name="Turgeon B.G."/>
            <person name="Goodwin S.B."/>
            <person name="Spatafora J.W."/>
            <person name="Crous P.W."/>
            <person name="Grigoriev I.V."/>
        </authorList>
    </citation>
    <scope>NUCLEOTIDE SEQUENCE</scope>
    <source>
        <strain evidence="2 4">CBS 781.70</strain>
    </source>
</reference>
<dbReference type="PROSITE" id="PS51257">
    <property type="entry name" value="PROKAR_LIPOPROTEIN"/>
    <property type="match status" value="1"/>
</dbReference>
<reference evidence="4" key="2">
    <citation type="submission" date="2020-04" db="EMBL/GenBank/DDBJ databases">
        <authorList>
            <consortium name="NCBI Genome Project"/>
        </authorList>
    </citation>
    <scope>NUCLEOTIDE SEQUENCE</scope>
    <source>
        <strain evidence="4">CBS 781.70</strain>
    </source>
</reference>
<dbReference type="AlphaFoldDB" id="A0A6G1G798"/>
<accession>A0A6G1G798</accession>
<reference evidence="4" key="3">
    <citation type="submission" date="2025-04" db="UniProtKB">
        <authorList>
            <consortium name="RefSeq"/>
        </authorList>
    </citation>
    <scope>IDENTIFICATION</scope>
    <source>
        <strain evidence="4">CBS 781.70</strain>
    </source>
</reference>
<evidence type="ECO:0000313" key="2">
    <source>
        <dbReference type="EMBL" id="KAF1813806.1"/>
    </source>
</evidence>
<feature type="compositionally biased region" description="Acidic residues" evidence="1">
    <location>
        <begin position="103"/>
        <end position="113"/>
    </location>
</feature>
<evidence type="ECO:0000313" key="4">
    <source>
        <dbReference type="RefSeq" id="XP_033535437.1"/>
    </source>
</evidence>
<organism evidence="2">
    <name type="scientific">Eremomyces bilateralis CBS 781.70</name>
    <dbReference type="NCBI Taxonomy" id="1392243"/>
    <lineage>
        <taxon>Eukaryota</taxon>
        <taxon>Fungi</taxon>
        <taxon>Dikarya</taxon>
        <taxon>Ascomycota</taxon>
        <taxon>Pezizomycotina</taxon>
        <taxon>Dothideomycetes</taxon>
        <taxon>Dothideomycetes incertae sedis</taxon>
        <taxon>Eremomycetales</taxon>
        <taxon>Eremomycetaceae</taxon>
        <taxon>Eremomyces</taxon>
    </lineage>
</organism>
<dbReference type="GeneID" id="54419746"/>
<proteinExistence type="predicted"/>
<name>A0A6G1G798_9PEZI</name>
<dbReference type="EMBL" id="ML975154">
    <property type="protein sequence ID" value="KAF1813806.1"/>
    <property type="molecule type" value="Genomic_DNA"/>
</dbReference>
<sequence length="120" mass="13777">MASRVLPRHITPITTSNLSSVYACIVEGAMDGGIGQFLTSCLAEARESSSATETRRPITENKRMDKNQMDKKHMDMKHTDTKHTDTKHMDTKRVGKKRKRMEEQDEPEDEEEQERGKAKR</sequence>
<feature type="region of interest" description="Disordered" evidence="1">
    <location>
        <begin position="45"/>
        <end position="120"/>
    </location>
</feature>
<keyword evidence="3" id="KW-1185">Reference proteome</keyword>
<gene>
    <name evidence="2 4" type="ORF">P152DRAFT_457175</name>
</gene>
<feature type="compositionally biased region" description="Basic and acidic residues" evidence="1">
    <location>
        <begin position="53"/>
        <end position="93"/>
    </location>
</feature>
<protein>
    <submittedName>
        <fullName evidence="2 4">Uncharacterized protein</fullName>
    </submittedName>
</protein>
<evidence type="ECO:0000313" key="3">
    <source>
        <dbReference type="Proteomes" id="UP000504638"/>
    </source>
</evidence>